<dbReference type="EMBL" id="LGUG01000004">
    <property type="protein sequence ID" value="KON94853.1"/>
    <property type="molecule type" value="Genomic_DNA"/>
</dbReference>
<reference evidence="1 3" key="1">
    <citation type="submission" date="2015-07" db="EMBL/GenBank/DDBJ databases">
        <title>Fjat-14205 dsm 2895.</title>
        <authorList>
            <person name="Liu B."/>
            <person name="Wang J."/>
            <person name="Zhu Y."/>
            <person name="Liu G."/>
            <person name="Chen Q."/>
            <person name="Chen Z."/>
            <person name="Lan J."/>
            <person name="Che J."/>
            <person name="Ge C."/>
            <person name="Shi H."/>
            <person name="Pan Z."/>
            <person name="Liu X."/>
        </authorList>
    </citation>
    <scope>NUCLEOTIDE SEQUENCE [LARGE SCALE GENOMIC DNA]</scope>
    <source>
        <strain evidence="1 3">DSM 2895</strain>
    </source>
</reference>
<accession>A0A0M0GYF3</accession>
<name>A0A0M0GYF3_ANEMI</name>
<evidence type="ECO:0000313" key="3">
    <source>
        <dbReference type="Proteomes" id="UP000037269"/>
    </source>
</evidence>
<evidence type="ECO:0000313" key="2">
    <source>
        <dbReference type="EMBL" id="SDI91587.1"/>
    </source>
</evidence>
<sequence length="160" mass="18263">MQTDELAANLDTYKELEDKRIWDYLQSHNDYLNRINAINLDNAGTFQLGKCELLYSRARLYASLIAGHYRKLQKYHEAMAEQAQADMFESVRKGEYDALFKTGVDGQYLSRKAKGKQLEKAAQYEGDYIRWTGIANSYESAINSLKDMVKGVKNESNGGV</sequence>
<dbReference type="PATRIC" id="fig|47500.9.peg.1992"/>
<keyword evidence="3" id="KW-1185">Reference proteome</keyword>
<proteinExistence type="predicted"/>
<dbReference type="AlphaFoldDB" id="A0A0M0GYF3"/>
<evidence type="ECO:0000313" key="1">
    <source>
        <dbReference type="EMBL" id="KON94853.1"/>
    </source>
</evidence>
<evidence type="ECO:0000313" key="4">
    <source>
        <dbReference type="Proteomes" id="UP000182836"/>
    </source>
</evidence>
<organism evidence="1 3">
    <name type="scientific">Aneurinibacillus migulanus</name>
    <name type="common">Bacillus migulanus</name>
    <dbReference type="NCBI Taxonomy" id="47500"/>
    <lineage>
        <taxon>Bacteria</taxon>
        <taxon>Bacillati</taxon>
        <taxon>Bacillota</taxon>
        <taxon>Bacilli</taxon>
        <taxon>Bacillales</taxon>
        <taxon>Paenibacillaceae</taxon>
        <taxon>Aneurinibacillus group</taxon>
        <taxon>Aneurinibacillus</taxon>
    </lineage>
</organism>
<dbReference type="OrthoDB" id="2880313at2"/>
<dbReference type="STRING" id="47500.AF333_04495"/>
<protein>
    <submittedName>
        <fullName evidence="1">Uncharacterized protein</fullName>
    </submittedName>
</protein>
<reference evidence="2 4" key="2">
    <citation type="submission" date="2016-10" db="EMBL/GenBank/DDBJ databases">
        <authorList>
            <person name="de Groot N.N."/>
        </authorList>
    </citation>
    <scope>NUCLEOTIDE SEQUENCE [LARGE SCALE GENOMIC DNA]</scope>
    <source>
        <strain evidence="2 4">DSM 2895</strain>
    </source>
</reference>
<dbReference type="GeneID" id="42304467"/>
<dbReference type="Proteomes" id="UP000037269">
    <property type="component" value="Unassembled WGS sequence"/>
</dbReference>
<dbReference type="RefSeq" id="WP_043065068.1">
    <property type="nucleotide sequence ID" value="NZ_BJOA01000067.1"/>
</dbReference>
<dbReference type="Proteomes" id="UP000182836">
    <property type="component" value="Unassembled WGS sequence"/>
</dbReference>
<gene>
    <name evidence="1" type="ORF">AF333_04495</name>
    <name evidence="2" type="ORF">SAMN04487909_10978</name>
</gene>
<dbReference type="EMBL" id="FNED01000009">
    <property type="protein sequence ID" value="SDI91587.1"/>
    <property type="molecule type" value="Genomic_DNA"/>
</dbReference>